<dbReference type="EMBL" id="KE504125">
    <property type="protein sequence ID" value="EPT04790.1"/>
    <property type="molecule type" value="Genomic_DNA"/>
</dbReference>
<dbReference type="AlphaFoldDB" id="S8G3D8"/>
<feature type="compositionally biased region" description="Polar residues" evidence="1">
    <location>
        <begin position="1"/>
        <end position="10"/>
    </location>
</feature>
<dbReference type="OrthoDB" id="2500073at2759"/>
<gene>
    <name evidence="2" type="ORF">FOMPIDRAFT_1027558</name>
</gene>
<organism evidence="2 3">
    <name type="scientific">Fomitopsis schrenkii</name>
    <name type="common">Brown rot fungus</name>
    <dbReference type="NCBI Taxonomy" id="2126942"/>
    <lineage>
        <taxon>Eukaryota</taxon>
        <taxon>Fungi</taxon>
        <taxon>Dikarya</taxon>
        <taxon>Basidiomycota</taxon>
        <taxon>Agaricomycotina</taxon>
        <taxon>Agaricomycetes</taxon>
        <taxon>Polyporales</taxon>
        <taxon>Fomitopsis</taxon>
    </lineage>
</organism>
<feature type="compositionally biased region" description="Basic and acidic residues" evidence="1">
    <location>
        <begin position="97"/>
        <end position="106"/>
    </location>
</feature>
<name>S8G3D8_FOMSC</name>
<dbReference type="HOGENOM" id="CLU_114638_0_0_1"/>
<evidence type="ECO:0000313" key="2">
    <source>
        <dbReference type="EMBL" id="EPT04790.1"/>
    </source>
</evidence>
<feature type="region of interest" description="Disordered" evidence="1">
    <location>
        <begin position="1"/>
        <end position="171"/>
    </location>
</feature>
<sequence length="171" mass="18199">MSPSVNSPAPTASRGDTDAQNGQDGYPEQKHAGAVGLGPEYGRGVSTSDKLDGYKEEMKGKILRKPDVAQHGHDLRTGELKRREDAANDINPLQQVDEPKPDEHSTNGDGGVPAPKSDSNRPTAVSPGVGDTAHPTERGRYEQAASVAPEGQSEMKIEDSDSRTDYTVYSA</sequence>
<accession>S8G3D8</accession>
<protein>
    <submittedName>
        <fullName evidence="2">Uncharacterized protein</fullName>
    </submittedName>
</protein>
<reference evidence="2 3" key="1">
    <citation type="journal article" date="2012" name="Science">
        <title>The Paleozoic origin of enzymatic lignin decomposition reconstructed from 31 fungal genomes.</title>
        <authorList>
            <person name="Floudas D."/>
            <person name="Binder M."/>
            <person name="Riley R."/>
            <person name="Barry K."/>
            <person name="Blanchette R.A."/>
            <person name="Henrissat B."/>
            <person name="Martinez A.T."/>
            <person name="Otillar R."/>
            <person name="Spatafora J.W."/>
            <person name="Yadav J.S."/>
            <person name="Aerts A."/>
            <person name="Benoit I."/>
            <person name="Boyd A."/>
            <person name="Carlson A."/>
            <person name="Copeland A."/>
            <person name="Coutinho P.M."/>
            <person name="de Vries R.P."/>
            <person name="Ferreira P."/>
            <person name="Findley K."/>
            <person name="Foster B."/>
            <person name="Gaskell J."/>
            <person name="Glotzer D."/>
            <person name="Gorecki P."/>
            <person name="Heitman J."/>
            <person name="Hesse C."/>
            <person name="Hori C."/>
            <person name="Igarashi K."/>
            <person name="Jurgens J.A."/>
            <person name="Kallen N."/>
            <person name="Kersten P."/>
            <person name="Kohler A."/>
            <person name="Kuees U."/>
            <person name="Kumar T.K.A."/>
            <person name="Kuo A."/>
            <person name="LaButti K."/>
            <person name="Larrondo L.F."/>
            <person name="Lindquist E."/>
            <person name="Ling A."/>
            <person name="Lombard V."/>
            <person name="Lucas S."/>
            <person name="Lundell T."/>
            <person name="Martin R."/>
            <person name="McLaughlin D.J."/>
            <person name="Morgenstern I."/>
            <person name="Morin E."/>
            <person name="Murat C."/>
            <person name="Nagy L.G."/>
            <person name="Nolan M."/>
            <person name="Ohm R.A."/>
            <person name="Patyshakuliyeva A."/>
            <person name="Rokas A."/>
            <person name="Ruiz-Duenas F.J."/>
            <person name="Sabat G."/>
            <person name="Salamov A."/>
            <person name="Samejima M."/>
            <person name="Schmutz J."/>
            <person name="Slot J.C."/>
            <person name="St John F."/>
            <person name="Stenlid J."/>
            <person name="Sun H."/>
            <person name="Sun S."/>
            <person name="Syed K."/>
            <person name="Tsang A."/>
            <person name="Wiebenga A."/>
            <person name="Young D."/>
            <person name="Pisabarro A."/>
            <person name="Eastwood D.C."/>
            <person name="Martin F."/>
            <person name="Cullen D."/>
            <person name="Grigoriev I.V."/>
            <person name="Hibbett D.S."/>
        </authorList>
    </citation>
    <scope>NUCLEOTIDE SEQUENCE</scope>
    <source>
        <strain evidence="3">FP-58527</strain>
    </source>
</reference>
<proteinExistence type="predicted"/>
<evidence type="ECO:0000256" key="1">
    <source>
        <dbReference type="SAM" id="MobiDB-lite"/>
    </source>
</evidence>
<evidence type="ECO:0000313" key="3">
    <source>
        <dbReference type="Proteomes" id="UP000015241"/>
    </source>
</evidence>
<dbReference type="STRING" id="743788.S8G3D8"/>
<dbReference type="InParanoid" id="S8G3D8"/>
<feature type="compositionally biased region" description="Basic and acidic residues" evidence="1">
    <location>
        <begin position="49"/>
        <end position="86"/>
    </location>
</feature>
<feature type="compositionally biased region" description="Basic and acidic residues" evidence="1">
    <location>
        <begin position="153"/>
        <end position="164"/>
    </location>
</feature>
<dbReference type="Proteomes" id="UP000015241">
    <property type="component" value="Unassembled WGS sequence"/>
</dbReference>
<dbReference type="eggNOG" id="ENOG502SSUT">
    <property type="taxonomic scope" value="Eukaryota"/>
</dbReference>
<keyword evidence="3" id="KW-1185">Reference proteome</keyword>